<protein>
    <submittedName>
        <fullName evidence="5">Molecular chaperone SurA</fullName>
    </submittedName>
</protein>
<accession>A0A916S254</accession>
<dbReference type="Proteomes" id="UP000636264">
    <property type="component" value="Unassembled WGS sequence"/>
</dbReference>
<evidence type="ECO:0000256" key="1">
    <source>
        <dbReference type="ARBA" id="ARBA00022729"/>
    </source>
</evidence>
<dbReference type="InterPro" id="IPR027304">
    <property type="entry name" value="Trigger_fact/SurA_dom_sf"/>
</dbReference>
<gene>
    <name evidence="5" type="ORF">GCM10011385_38440</name>
</gene>
<dbReference type="EMBL" id="BMIF01000017">
    <property type="protein sequence ID" value="GGA80478.1"/>
    <property type="molecule type" value="Genomic_DNA"/>
</dbReference>
<evidence type="ECO:0000256" key="3">
    <source>
        <dbReference type="SAM" id="SignalP"/>
    </source>
</evidence>
<keyword evidence="2" id="KW-0697">Rotamase</keyword>
<keyword evidence="2" id="KW-0413">Isomerase</keyword>
<keyword evidence="6" id="KW-1185">Reference proteome</keyword>
<dbReference type="InterPro" id="IPR015391">
    <property type="entry name" value="SurA_N"/>
</dbReference>
<sequence>MSAVALLLAPAVITAPVLAPSVAYAQGAEVRYIVNDTAITSYDIDRRVALLKLMGRKGNLREIANQEMVDQTLRLQEIARLRVGANDQMVNQAYGQFAQSNKLSTAQMDQILSQAGVTRDHFKTFIRTQMGWGRVLQSRQQSSKRLSEQEVVAKILQQGGRKPSATEYTLQQFIFVIPASERGRTLGKRKAEAQAMRSRFNGCENSHALAKTQLDVTVRDLGRFLSPQLPPEWKTDIEKIRARGATAVKETERGVEFVVVCSTREVSDDYVAQLVFQSEQKADTNADKLSEEVMAELRKKARIVKR</sequence>
<evidence type="ECO:0000313" key="5">
    <source>
        <dbReference type="EMBL" id="GGA80478.1"/>
    </source>
</evidence>
<dbReference type="GO" id="GO:0003755">
    <property type="term" value="F:peptidyl-prolyl cis-trans isomerase activity"/>
    <property type="evidence" value="ECO:0007669"/>
    <property type="project" value="UniProtKB-KW"/>
</dbReference>
<dbReference type="PANTHER" id="PTHR47637:SF1">
    <property type="entry name" value="CHAPERONE SURA"/>
    <property type="match status" value="1"/>
</dbReference>
<organism evidence="5 6">
    <name type="scientific">Nitratireductor aestuarii</name>
    <dbReference type="NCBI Taxonomy" id="1735103"/>
    <lineage>
        <taxon>Bacteria</taxon>
        <taxon>Pseudomonadati</taxon>
        <taxon>Pseudomonadota</taxon>
        <taxon>Alphaproteobacteria</taxon>
        <taxon>Hyphomicrobiales</taxon>
        <taxon>Phyllobacteriaceae</taxon>
        <taxon>Nitratireductor</taxon>
    </lineage>
</organism>
<dbReference type="AlphaFoldDB" id="A0A916S254"/>
<comment type="caution">
    <text evidence="5">The sequence shown here is derived from an EMBL/GenBank/DDBJ whole genome shotgun (WGS) entry which is preliminary data.</text>
</comment>
<keyword evidence="1 3" id="KW-0732">Signal</keyword>
<dbReference type="SUPFAM" id="SSF109998">
    <property type="entry name" value="Triger factor/SurA peptide-binding domain-like"/>
    <property type="match status" value="1"/>
</dbReference>
<reference evidence="5" key="2">
    <citation type="submission" date="2020-09" db="EMBL/GenBank/DDBJ databases">
        <authorList>
            <person name="Sun Q."/>
            <person name="Zhou Y."/>
        </authorList>
    </citation>
    <scope>NUCLEOTIDE SEQUENCE</scope>
    <source>
        <strain evidence="5">CGMCC 1.15320</strain>
    </source>
</reference>
<reference evidence="5" key="1">
    <citation type="journal article" date="2014" name="Int. J. Syst. Evol. Microbiol.">
        <title>Complete genome sequence of Corynebacterium casei LMG S-19264T (=DSM 44701T), isolated from a smear-ripened cheese.</title>
        <authorList>
            <consortium name="US DOE Joint Genome Institute (JGI-PGF)"/>
            <person name="Walter F."/>
            <person name="Albersmeier A."/>
            <person name="Kalinowski J."/>
            <person name="Ruckert C."/>
        </authorList>
    </citation>
    <scope>NUCLEOTIDE SEQUENCE</scope>
    <source>
        <strain evidence="5">CGMCC 1.15320</strain>
    </source>
</reference>
<feature type="domain" description="SurA N-terminal" evidence="4">
    <location>
        <begin position="33"/>
        <end position="132"/>
    </location>
</feature>
<dbReference type="PANTHER" id="PTHR47637">
    <property type="entry name" value="CHAPERONE SURA"/>
    <property type="match status" value="1"/>
</dbReference>
<name>A0A916S254_9HYPH</name>
<evidence type="ECO:0000313" key="6">
    <source>
        <dbReference type="Proteomes" id="UP000636264"/>
    </source>
</evidence>
<feature type="chain" id="PRO_5037793012" evidence="3">
    <location>
        <begin position="26"/>
        <end position="306"/>
    </location>
</feature>
<dbReference type="Pfam" id="PF09312">
    <property type="entry name" value="SurA_N"/>
    <property type="match status" value="1"/>
</dbReference>
<feature type="signal peptide" evidence="3">
    <location>
        <begin position="1"/>
        <end position="25"/>
    </location>
</feature>
<evidence type="ECO:0000259" key="4">
    <source>
        <dbReference type="Pfam" id="PF09312"/>
    </source>
</evidence>
<proteinExistence type="predicted"/>
<evidence type="ECO:0000256" key="2">
    <source>
        <dbReference type="ARBA" id="ARBA00023110"/>
    </source>
</evidence>
<dbReference type="InterPro" id="IPR050280">
    <property type="entry name" value="OMP_Chaperone_SurA"/>
</dbReference>
<dbReference type="Gene3D" id="1.10.4030.10">
    <property type="entry name" value="Porin chaperone SurA, peptide-binding domain"/>
    <property type="match status" value="1"/>
</dbReference>